<gene>
    <name evidence="2" type="ORF">SVIM_LOCUS82320</name>
</gene>
<organism evidence="2">
    <name type="scientific">Salix viminalis</name>
    <name type="common">Common osier</name>
    <name type="synonym">Basket willow</name>
    <dbReference type="NCBI Taxonomy" id="40686"/>
    <lineage>
        <taxon>Eukaryota</taxon>
        <taxon>Viridiplantae</taxon>
        <taxon>Streptophyta</taxon>
        <taxon>Embryophyta</taxon>
        <taxon>Tracheophyta</taxon>
        <taxon>Spermatophyta</taxon>
        <taxon>Magnoliopsida</taxon>
        <taxon>eudicotyledons</taxon>
        <taxon>Gunneridae</taxon>
        <taxon>Pentapetalae</taxon>
        <taxon>rosids</taxon>
        <taxon>fabids</taxon>
        <taxon>Malpighiales</taxon>
        <taxon>Salicaceae</taxon>
        <taxon>Saliceae</taxon>
        <taxon>Salix</taxon>
    </lineage>
</organism>
<dbReference type="AlphaFoldDB" id="A0A6N2KHD5"/>
<protein>
    <submittedName>
        <fullName evidence="2">Uncharacterized protein</fullName>
    </submittedName>
</protein>
<sequence length="103" mass="10975">MEKPKLAPVKPLLSPRARGPVSGVHCKKNSAISTRGTGFQNNAPKPSTIIASDAAKPSSTLRTFSRGIEGVLKGDVRFFDYPVGPSNCIGLISKLLESPWVLD</sequence>
<accession>A0A6N2KHD5</accession>
<proteinExistence type="predicted"/>
<feature type="region of interest" description="Disordered" evidence="1">
    <location>
        <begin position="1"/>
        <end position="52"/>
    </location>
</feature>
<feature type="compositionally biased region" description="Polar residues" evidence="1">
    <location>
        <begin position="30"/>
        <end position="45"/>
    </location>
</feature>
<evidence type="ECO:0000256" key="1">
    <source>
        <dbReference type="SAM" id="MobiDB-lite"/>
    </source>
</evidence>
<evidence type="ECO:0000313" key="2">
    <source>
        <dbReference type="EMBL" id="VFU27445.1"/>
    </source>
</evidence>
<reference evidence="2" key="1">
    <citation type="submission" date="2019-03" db="EMBL/GenBank/DDBJ databases">
        <authorList>
            <person name="Mank J."/>
            <person name="Almeida P."/>
        </authorList>
    </citation>
    <scope>NUCLEOTIDE SEQUENCE</scope>
    <source>
        <strain evidence="2">78183</strain>
    </source>
</reference>
<name>A0A6N2KHD5_SALVM</name>
<dbReference type="EMBL" id="CAADRP010000367">
    <property type="protein sequence ID" value="VFU27445.1"/>
    <property type="molecule type" value="Genomic_DNA"/>
</dbReference>